<feature type="region of interest" description="Disordered" evidence="1">
    <location>
        <begin position="189"/>
        <end position="225"/>
    </location>
</feature>
<gene>
    <name evidence="2" type="ORF">EXIGLDRAFT_828788</name>
</gene>
<dbReference type="Proteomes" id="UP000077266">
    <property type="component" value="Unassembled WGS sequence"/>
</dbReference>
<accession>A0A165Q346</accession>
<organism evidence="2 3">
    <name type="scientific">Exidia glandulosa HHB12029</name>
    <dbReference type="NCBI Taxonomy" id="1314781"/>
    <lineage>
        <taxon>Eukaryota</taxon>
        <taxon>Fungi</taxon>
        <taxon>Dikarya</taxon>
        <taxon>Basidiomycota</taxon>
        <taxon>Agaricomycotina</taxon>
        <taxon>Agaricomycetes</taxon>
        <taxon>Auriculariales</taxon>
        <taxon>Exidiaceae</taxon>
        <taxon>Exidia</taxon>
    </lineage>
</organism>
<sequence length="225" mass="23473">MTQPARNYASPLWRQLSPINPKTRRRWAAGDELICSCDARVRVGARGFGALSKHHQTVEHGKRLKRKIRAAVAAAAGAKKAPASSNDALSDSAIRAPGASTVLSPVSLFEVAMPPTLLDSPAPPGPSPSVYLPTASRTGSFNASAALVPATTPSCSPSDQLTTSDSPISTKVDSKSTRASGTFSRFLMLPRDTKSGSSYGKKTTRVRQSLTRPSPAGNISGGATC</sequence>
<proteinExistence type="predicted"/>
<name>A0A165Q346_EXIGL</name>
<evidence type="ECO:0000313" key="3">
    <source>
        <dbReference type="Proteomes" id="UP000077266"/>
    </source>
</evidence>
<evidence type="ECO:0000256" key="1">
    <source>
        <dbReference type="SAM" id="MobiDB-lite"/>
    </source>
</evidence>
<dbReference type="InParanoid" id="A0A165Q346"/>
<feature type="region of interest" description="Disordered" evidence="1">
    <location>
        <begin position="150"/>
        <end position="176"/>
    </location>
</feature>
<keyword evidence="3" id="KW-1185">Reference proteome</keyword>
<dbReference type="EMBL" id="KV425885">
    <property type="protein sequence ID" value="KZW03015.1"/>
    <property type="molecule type" value="Genomic_DNA"/>
</dbReference>
<feature type="compositionally biased region" description="Polar residues" evidence="1">
    <location>
        <begin position="151"/>
        <end position="176"/>
    </location>
</feature>
<feature type="non-terminal residue" evidence="2">
    <location>
        <position position="1"/>
    </location>
</feature>
<reference evidence="2 3" key="1">
    <citation type="journal article" date="2016" name="Mol. Biol. Evol.">
        <title>Comparative Genomics of Early-Diverging Mushroom-Forming Fungi Provides Insights into the Origins of Lignocellulose Decay Capabilities.</title>
        <authorList>
            <person name="Nagy L.G."/>
            <person name="Riley R."/>
            <person name="Tritt A."/>
            <person name="Adam C."/>
            <person name="Daum C."/>
            <person name="Floudas D."/>
            <person name="Sun H."/>
            <person name="Yadav J.S."/>
            <person name="Pangilinan J."/>
            <person name="Larsson K.H."/>
            <person name="Matsuura K."/>
            <person name="Barry K."/>
            <person name="Labutti K."/>
            <person name="Kuo R."/>
            <person name="Ohm R.A."/>
            <person name="Bhattacharya S.S."/>
            <person name="Shirouzu T."/>
            <person name="Yoshinaga Y."/>
            <person name="Martin F.M."/>
            <person name="Grigoriev I.V."/>
            <person name="Hibbett D.S."/>
        </authorList>
    </citation>
    <scope>NUCLEOTIDE SEQUENCE [LARGE SCALE GENOMIC DNA]</scope>
    <source>
        <strain evidence="2 3">HHB12029</strain>
    </source>
</reference>
<dbReference type="AlphaFoldDB" id="A0A165Q346"/>
<feature type="compositionally biased region" description="Polar residues" evidence="1">
    <location>
        <begin position="195"/>
        <end position="212"/>
    </location>
</feature>
<evidence type="ECO:0000313" key="2">
    <source>
        <dbReference type="EMBL" id="KZW03015.1"/>
    </source>
</evidence>
<protein>
    <submittedName>
        <fullName evidence="2">Uncharacterized protein</fullName>
    </submittedName>
</protein>